<reference evidence="7 8" key="1">
    <citation type="submission" date="2022-01" db="EMBL/GenBank/DDBJ databases">
        <title>A chromosome-scale genome assembly of the false clownfish, Amphiprion ocellaris.</title>
        <authorList>
            <person name="Ryu T."/>
        </authorList>
    </citation>
    <scope>NUCLEOTIDE SEQUENCE [LARGE SCALE GENOMIC DNA]</scope>
</reference>
<dbReference type="GeneTree" id="ENSGT00940000165615"/>
<keyword evidence="2 4" id="KW-0472">Membrane</keyword>
<dbReference type="Ensembl" id="ENSAOCT00000015151.2">
    <property type="protein sequence ID" value="ENSAOCP00000019620.2"/>
    <property type="gene ID" value="ENSAOCG00000003134.2"/>
</dbReference>
<keyword evidence="4" id="KW-0812">Transmembrane</keyword>
<dbReference type="SUPFAM" id="SSF48726">
    <property type="entry name" value="Immunoglobulin"/>
    <property type="match status" value="2"/>
</dbReference>
<dbReference type="SMART" id="SM00409">
    <property type="entry name" value="IG"/>
    <property type="match status" value="2"/>
</dbReference>
<evidence type="ECO:0000256" key="2">
    <source>
        <dbReference type="ARBA" id="ARBA00023136"/>
    </source>
</evidence>
<feature type="signal peptide" evidence="5">
    <location>
        <begin position="1"/>
        <end position="20"/>
    </location>
</feature>
<name>A0A3Q1BZ09_AMPOC</name>
<dbReference type="InterPro" id="IPR007110">
    <property type="entry name" value="Ig-like_dom"/>
</dbReference>
<reference evidence="7" key="2">
    <citation type="submission" date="2025-08" db="UniProtKB">
        <authorList>
            <consortium name="Ensembl"/>
        </authorList>
    </citation>
    <scope>IDENTIFICATION</scope>
</reference>
<organism evidence="7 8">
    <name type="scientific">Amphiprion ocellaris</name>
    <name type="common">Clown anemonefish</name>
    <dbReference type="NCBI Taxonomy" id="80972"/>
    <lineage>
        <taxon>Eukaryota</taxon>
        <taxon>Metazoa</taxon>
        <taxon>Chordata</taxon>
        <taxon>Craniata</taxon>
        <taxon>Vertebrata</taxon>
        <taxon>Euteleostomi</taxon>
        <taxon>Actinopterygii</taxon>
        <taxon>Neopterygii</taxon>
        <taxon>Teleostei</taxon>
        <taxon>Neoteleostei</taxon>
        <taxon>Acanthomorphata</taxon>
        <taxon>Ovalentaria</taxon>
        <taxon>Pomacentridae</taxon>
        <taxon>Amphiprion</taxon>
    </lineage>
</organism>
<feature type="transmembrane region" description="Helical" evidence="4">
    <location>
        <begin position="233"/>
        <end position="256"/>
    </location>
</feature>
<sequence length="394" mass="42468">MDILPLLVVLLSCRIEAVGAQMKLSPLTLTVLRGKEANFTCSPSNNKWTVMVWLLNGVATLTISNESGPLPTVNPNVTAVKSKDKNSWVFVLKKTERDNEGSVTCDLQGIDRKTASLFVQEKGSVTISGENRLAFKGQPVLFECRAAGWYPQPVLQWQVNGKMVNEAEYNISSEESGKSLFTVTSNLSVTAAKSSHVDCLASVSALTTPLNSSIRLTVVAEEVQEDDDCTFPVALVASLSALLLLALLCICTVLCYRQTRRAKANPQEAIRFDQSVYGRSPVAEATEGKVNLGYSSEGATDAAYSELIAAMRSQMDFVSFHKRPGLCGVSRFEEGAVSARSAPISTARSDRGCGRPSWILRSHAGFGSLTFYVSQIFPSGVTGKTTLKSDTGLS</sequence>
<dbReference type="InterPro" id="IPR036179">
    <property type="entry name" value="Ig-like_dom_sf"/>
</dbReference>
<accession>A0A3Q1BZ09</accession>
<dbReference type="OMA" id="WETRRQM"/>
<keyword evidence="3" id="KW-0393">Immunoglobulin domain</keyword>
<dbReference type="Gene3D" id="2.60.40.10">
    <property type="entry name" value="Immunoglobulins"/>
    <property type="match status" value="2"/>
</dbReference>
<comment type="subcellular location">
    <subcellularLocation>
        <location evidence="1">Membrane</location>
    </subcellularLocation>
</comment>
<feature type="chain" id="PRO_5044005790" description="Ig-like domain-containing protein" evidence="5">
    <location>
        <begin position="21"/>
        <end position="394"/>
    </location>
</feature>
<keyword evidence="8" id="KW-1185">Reference proteome</keyword>
<dbReference type="GO" id="GO:0016020">
    <property type="term" value="C:membrane"/>
    <property type="evidence" value="ECO:0007669"/>
    <property type="project" value="UniProtKB-SubCell"/>
</dbReference>
<protein>
    <recommendedName>
        <fullName evidence="6">Ig-like domain-containing protein</fullName>
    </recommendedName>
</protein>
<dbReference type="PROSITE" id="PS50835">
    <property type="entry name" value="IG_LIKE"/>
    <property type="match status" value="2"/>
</dbReference>
<dbReference type="InterPro" id="IPR003599">
    <property type="entry name" value="Ig_sub"/>
</dbReference>
<dbReference type="AlphaFoldDB" id="A0A3Q1BZ09"/>
<dbReference type="CTD" id="101884674"/>
<dbReference type="InterPro" id="IPR053896">
    <property type="entry name" value="BTN3A2-like_Ig-C"/>
</dbReference>
<evidence type="ECO:0000256" key="5">
    <source>
        <dbReference type="SAM" id="SignalP"/>
    </source>
</evidence>
<evidence type="ECO:0000256" key="3">
    <source>
        <dbReference type="ARBA" id="ARBA00023319"/>
    </source>
</evidence>
<dbReference type="RefSeq" id="XP_054868422.1">
    <property type="nucleotide sequence ID" value="XM_055012447.1"/>
</dbReference>
<dbReference type="GeneID" id="111588947"/>
<proteinExistence type="predicted"/>
<keyword evidence="5" id="KW-0732">Signal</keyword>
<evidence type="ECO:0000259" key="6">
    <source>
        <dbReference type="PROSITE" id="PS50835"/>
    </source>
</evidence>
<keyword evidence="4" id="KW-1133">Transmembrane helix</keyword>
<feature type="domain" description="Ig-like" evidence="6">
    <location>
        <begin position="123"/>
        <end position="217"/>
    </location>
</feature>
<dbReference type="InterPro" id="IPR013783">
    <property type="entry name" value="Ig-like_fold"/>
</dbReference>
<evidence type="ECO:0000313" key="8">
    <source>
        <dbReference type="Proteomes" id="UP001501940"/>
    </source>
</evidence>
<dbReference type="PANTHER" id="PTHR44991">
    <property type="entry name" value="IMMUNOGLOBULIN SUPERFAMILY MEMBER 5"/>
    <property type="match status" value="1"/>
</dbReference>
<evidence type="ECO:0000313" key="7">
    <source>
        <dbReference type="Ensembl" id="ENSAOCP00000019620.2"/>
    </source>
</evidence>
<evidence type="ECO:0000256" key="4">
    <source>
        <dbReference type="SAM" id="Phobius"/>
    </source>
</evidence>
<dbReference type="Proteomes" id="UP001501940">
    <property type="component" value="Chromosome 7"/>
</dbReference>
<evidence type="ECO:0000256" key="1">
    <source>
        <dbReference type="ARBA" id="ARBA00004370"/>
    </source>
</evidence>
<dbReference type="Pfam" id="PF22705">
    <property type="entry name" value="C2-set_3"/>
    <property type="match status" value="1"/>
</dbReference>
<dbReference type="PANTHER" id="PTHR44991:SF1">
    <property type="entry name" value="IMMUNOGLOBULIN SUPERFAMILY MEMBER 5"/>
    <property type="match status" value="1"/>
</dbReference>
<feature type="domain" description="Ig-like" evidence="6">
    <location>
        <begin position="5"/>
        <end position="116"/>
    </location>
</feature>
<reference evidence="7" key="3">
    <citation type="submission" date="2025-09" db="UniProtKB">
        <authorList>
            <consortium name="Ensembl"/>
        </authorList>
    </citation>
    <scope>IDENTIFICATION</scope>
</reference>